<feature type="compositionally biased region" description="Polar residues" evidence="1">
    <location>
        <begin position="9"/>
        <end position="25"/>
    </location>
</feature>
<feature type="domain" description="OTU" evidence="2">
    <location>
        <begin position="476"/>
        <end position="642"/>
    </location>
</feature>
<dbReference type="InterPro" id="IPR003323">
    <property type="entry name" value="OTU_dom"/>
</dbReference>
<keyword evidence="3" id="KW-0378">Hydrolase</keyword>
<dbReference type="EMBL" id="LN483332">
    <property type="protein sequence ID" value="CED85530.1"/>
    <property type="molecule type" value="Genomic_DNA"/>
</dbReference>
<dbReference type="Gene3D" id="3.90.70.80">
    <property type="match status" value="1"/>
</dbReference>
<feature type="region of interest" description="Disordered" evidence="1">
    <location>
        <begin position="343"/>
        <end position="382"/>
    </location>
</feature>
<dbReference type="InterPro" id="IPR050704">
    <property type="entry name" value="Peptidase_C85-like"/>
</dbReference>
<feature type="compositionally biased region" description="Polar residues" evidence="1">
    <location>
        <begin position="68"/>
        <end position="97"/>
    </location>
</feature>
<evidence type="ECO:0000313" key="3">
    <source>
        <dbReference type="EMBL" id="CED85530.1"/>
    </source>
</evidence>
<dbReference type="SUPFAM" id="SSF54001">
    <property type="entry name" value="Cysteine proteinases"/>
    <property type="match status" value="1"/>
</dbReference>
<dbReference type="CDD" id="cd22748">
    <property type="entry name" value="OTU_OTUD6-like"/>
    <property type="match status" value="1"/>
</dbReference>
<name>A0A0F7SYA2_PHARH</name>
<dbReference type="GO" id="GO:0006508">
    <property type="term" value="P:proteolysis"/>
    <property type="evidence" value="ECO:0007669"/>
    <property type="project" value="UniProtKB-KW"/>
</dbReference>
<proteinExistence type="predicted"/>
<sequence>MFKRASYLRKTSGSNTPTSSASNGDGPSPVHASSQSPPVGSSSPPTSGGFLSRVRQASSRTGMGGGSQKLSPSPSQTIARSSVSPVEGNAKNTSSPIMPSLFRVNTLPGISSARPSFDNSSVSSFSSVSTSSSLERERNRDQNENGHADPHDPWDHDHGEREIRVPLFGNTATSSAASSIKDRPRVGVAPRESGTGKEQNDQLIDIEPSESERAAPAARLSSALSAIPQSNGHPNVSHSLPDGDDLLKQAEEKDSVGALDKPVQAVTSSFPPSMIESPIPIPLVAPHSTPIILVDTPPEVMPLARKNNPFGTPSSTPPVTVEVEAPIAAALQNLAPSDVHSPTIQPAPGSYNGDSVHPISKHHHHHVHRSEGHTHSPPAPDYPPIRAATLSGIADVATIANGNGVGKKRFINGKTGGGFMSGLSRKFKDPKAEGALALASLPPPIPAPELSPQAKIDRAKQAERAHLLQICMELGVEIYDIAPDGNCLYGAIADQLYQLKKIKDDENNPRTTRAAAADYMLAHPDSFMPFLIGVVDPEETDDDKGATDDGMMTAKGFEKYCARVRSSTEWGGEPEILALSRYYQIPIHVIQSNHPKIVAHSPDPKAKATLDSKSARKIKAVRISYHRRLYGLGEHYNSLRKITYQISSFSAMVPM</sequence>
<dbReference type="PROSITE" id="PS50802">
    <property type="entry name" value="OTU"/>
    <property type="match status" value="1"/>
</dbReference>
<feature type="compositionally biased region" description="Basic and acidic residues" evidence="1">
    <location>
        <begin position="134"/>
        <end position="164"/>
    </location>
</feature>
<reference evidence="3" key="1">
    <citation type="submission" date="2014-08" db="EMBL/GenBank/DDBJ databases">
        <authorList>
            <person name="Sharma Rahul"/>
            <person name="Thines Marco"/>
        </authorList>
    </citation>
    <scope>NUCLEOTIDE SEQUENCE</scope>
</reference>
<feature type="compositionally biased region" description="Basic residues" evidence="1">
    <location>
        <begin position="359"/>
        <end position="368"/>
    </location>
</feature>
<organism evidence="3">
    <name type="scientific">Phaffia rhodozyma</name>
    <name type="common">Yeast</name>
    <name type="synonym">Xanthophyllomyces dendrorhous</name>
    <dbReference type="NCBI Taxonomy" id="264483"/>
    <lineage>
        <taxon>Eukaryota</taxon>
        <taxon>Fungi</taxon>
        <taxon>Dikarya</taxon>
        <taxon>Basidiomycota</taxon>
        <taxon>Agaricomycotina</taxon>
        <taxon>Tremellomycetes</taxon>
        <taxon>Cystofilobasidiales</taxon>
        <taxon>Mrakiaceae</taxon>
        <taxon>Phaffia</taxon>
    </lineage>
</organism>
<keyword evidence="3" id="KW-0645">Protease</keyword>
<evidence type="ECO:0000256" key="1">
    <source>
        <dbReference type="SAM" id="MobiDB-lite"/>
    </source>
</evidence>
<dbReference type="GO" id="GO:0016579">
    <property type="term" value="P:protein deubiquitination"/>
    <property type="evidence" value="ECO:0007669"/>
    <property type="project" value="TreeGrafter"/>
</dbReference>
<feature type="compositionally biased region" description="Low complexity" evidence="1">
    <location>
        <begin position="33"/>
        <end position="52"/>
    </location>
</feature>
<evidence type="ECO:0000259" key="2">
    <source>
        <dbReference type="PROSITE" id="PS50802"/>
    </source>
</evidence>
<dbReference type="GO" id="GO:0004843">
    <property type="term" value="F:cysteine-type deubiquitinase activity"/>
    <property type="evidence" value="ECO:0007669"/>
    <property type="project" value="TreeGrafter"/>
</dbReference>
<feature type="compositionally biased region" description="Low complexity" evidence="1">
    <location>
        <begin position="116"/>
        <end position="133"/>
    </location>
</feature>
<dbReference type="InterPro" id="IPR038765">
    <property type="entry name" value="Papain-like_cys_pep_sf"/>
</dbReference>
<dbReference type="Pfam" id="PF02338">
    <property type="entry name" value="OTU"/>
    <property type="match status" value="1"/>
</dbReference>
<dbReference type="PANTHER" id="PTHR12419:SF10">
    <property type="entry name" value="DEUBIQUITINASE OTUD6B"/>
    <property type="match status" value="1"/>
</dbReference>
<accession>A0A0F7SYA2</accession>
<dbReference type="PANTHER" id="PTHR12419">
    <property type="entry name" value="OTU DOMAIN CONTAINING PROTEIN"/>
    <property type="match status" value="1"/>
</dbReference>
<dbReference type="AlphaFoldDB" id="A0A0F7SYA2"/>
<protein>
    <submittedName>
        <fullName evidence="3">OTU (Ovarian tumor)-like cysteine protease</fullName>
    </submittedName>
</protein>
<feature type="region of interest" description="Disordered" evidence="1">
    <location>
        <begin position="1"/>
        <end position="220"/>
    </location>
</feature>